<gene>
    <name evidence="3" type="ORF">N658DRAFT_500168</name>
</gene>
<accession>A0AAN6PYC7</accession>
<dbReference type="InterPro" id="IPR056637">
    <property type="entry name" value="DUF7735"/>
</dbReference>
<keyword evidence="4" id="KW-1185">Reference proteome</keyword>
<reference evidence="3" key="1">
    <citation type="journal article" date="2023" name="Mol. Phylogenet. Evol.">
        <title>Genome-scale phylogeny and comparative genomics of the fungal order Sordariales.</title>
        <authorList>
            <person name="Hensen N."/>
            <person name="Bonometti L."/>
            <person name="Westerberg I."/>
            <person name="Brannstrom I.O."/>
            <person name="Guillou S."/>
            <person name="Cros-Aarteil S."/>
            <person name="Calhoun S."/>
            <person name="Haridas S."/>
            <person name="Kuo A."/>
            <person name="Mondo S."/>
            <person name="Pangilinan J."/>
            <person name="Riley R."/>
            <person name="LaButti K."/>
            <person name="Andreopoulos B."/>
            <person name="Lipzen A."/>
            <person name="Chen C."/>
            <person name="Yan M."/>
            <person name="Daum C."/>
            <person name="Ng V."/>
            <person name="Clum A."/>
            <person name="Steindorff A."/>
            <person name="Ohm R.A."/>
            <person name="Martin F."/>
            <person name="Silar P."/>
            <person name="Natvig D.O."/>
            <person name="Lalanne C."/>
            <person name="Gautier V."/>
            <person name="Ament-Velasquez S.L."/>
            <person name="Kruys A."/>
            <person name="Hutchinson M.I."/>
            <person name="Powell A.J."/>
            <person name="Barry K."/>
            <person name="Miller A.N."/>
            <person name="Grigoriev I.V."/>
            <person name="Debuchy R."/>
            <person name="Gladieux P."/>
            <person name="Hiltunen Thoren M."/>
            <person name="Johannesson H."/>
        </authorList>
    </citation>
    <scope>NUCLEOTIDE SEQUENCE</scope>
    <source>
        <strain evidence="3">CBS 757.83</strain>
    </source>
</reference>
<feature type="signal peptide" evidence="1">
    <location>
        <begin position="1"/>
        <end position="22"/>
    </location>
</feature>
<dbReference type="Proteomes" id="UP001305647">
    <property type="component" value="Unassembled WGS sequence"/>
</dbReference>
<feature type="domain" description="DUF7735" evidence="2">
    <location>
        <begin position="40"/>
        <end position="100"/>
    </location>
</feature>
<evidence type="ECO:0000259" key="2">
    <source>
        <dbReference type="Pfam" id="PF24870"/>
    </source>
</evidence>
<keyword evidence="1" id="KW-0732">Signal</keyword>
<dbReference type="AlphaFoldDB" id="A0AAN6PYC7"/>
<evidence type="ECO:0000313" key="4">
    <source>
        <dbReference type="Proteomes" id="UP001305647"/>
    </source>
</evidence>
<evidence type="ECO:0000256" key="1">
    <source>
        <dbReference type="SAM" id="SignalP"/>
    </source>
</evidence>
<proteinExistence type="predicted"/>
<dbReference type="EMBL" id="MU863669">
    <property type="protein sequence ID" value="KAK4097747.1"/>
    <property type="molecule type" value="Genomic_DNA"/>
</dbReference>
<sequence>MKSATLIAALSTFVVTALTTSADYTQLYPIVAPTAYPGHVTETTDPWRGATEDVMQYLSVPSPTGELSEAQISFGSGLIQTCLTSGTYAYPCAYPDQSLW</sequence>
<evidence type="ECO:0000313" key="3">
    <source>
        <dbReference type="EMBL" id="KAK4097747.1"/>
    </source>
</evidence>
<feature type="chain" id="PRO_5042978154" description="DUF7735 domain-containing protein" evidence="1">
    <location>
        <begin position="23"/>
        <end position="100"/>
    </location>
</feature>
<comment type="caution">
    <text evidence="3">The sequence shown here is derived from an EMBL/GenBank/DDBJ whole genome shotgun (WGS) entry which is preliminary data.</text>
</comment>
<protein>
    <recommendedName>
        <fullName evidence="2">DUF7735 domain-containing protein</fullName>
    </recommendedName>
</protein>
<reference evidence="3" key="2">
    <citation type="submission" date="2023-05" db="EMBL/GenBank/DDBJ databases">
        <authorList>
            <consortium name="Lawrence Berkeley National Laboratory"/>
            <person name="Steindorff A."/>
            <person name="Hensen N."/>
            <person name="Bonometti L."/>
            <person name="Westerberg I."/>
            <person name="Brannstrom I.O."/>
            <person name="Guillou S."/>
            <person name="Cros-Aarteil S."/>
            <person name="Calhoun S."/>
            <person name="Haridas S."/>
            <person name="Kuo A."/>
            <person name="Mondo S."/>
            <person name="Pangilinan J."/>
            <person name="Riley R."/>
            <person name="Labutti K."/>
            <person name="Andreopoulos B."/>
            <person name="Lipzen A."/>
            <person name="Chen C."/>
            <person name="Yanf M."/>
            <person name="Daum C."/>
            <person name="Ng V."/>
            <person name="Clum A."/>
            <person name="Ohm R."/>
            <person name="Martin F."/>
            <person name="Silar P."/>
            <person name="Natvig D."/>
            <person name="Lalanne C."/>
            <person name="Gautier V."/>
            <person name="Ament-Velasquez S.L."/>
            <person name="Kruys A."/>
            <person name="Hutchinson M.I."/>
            <person name="Powell A.J."/>
            <person name="Barry K."/>
            <person name="Miller A.N."/>
            <person name="Grigoriev I.V."/>
            <person name="Debuchy R."/>
            <person name="Gladieux P."/>
            <person name="Thoren M.H."/>
            <person name="Johannesson H."/>
        </authorList>
    </citation>
    <scope>NUCLEOTIDE SEQUENCE</scope>
    <source>
        <strain evidence="3">CBS 757.83</strain>
    </source>
</reference>
<organism evidence="3 4">
    <name type="scientific">Parathielavia hyrcaniae</name>
    <dbReference type="NCBI Taxonomy" id="113614"/>
    <lineage>
        <taxon>Eukaryota</taxon>
        <taxon>Fungi</taxon>
        <taxon>Dikarya</taxon>
        <taxon>Ascomycota</taxon>
        <taxon>Pezizomycotina</taxon>
        <taxon>Sordariomycetes</taxon>
        <taxon>Sordariomycetidae</taxon>
        <taxon>Sordariales</taxon>
        <taxon>Chaetomiaceae</taxon>
        <taxon>Parathielavia</taxon>
    </lineage>
</organism>
<name>A0AAN6PYC7_9PEZI</name>
<dbReference type="Pfam" id="PF24870">
    <property type="entry name" value="DUF7735"/>
    <property type="match status" value="1"/>
</dbReference>